<evidence type="ECO:0000313" key="4">
    <source>
        <dbReference type="Proteomes" id="UP000766486"/>
    </source>
</evidence>
<dbReference type="EMBL" id="CABFNS010001012">
    <property type="protein sequence ID" value="VUC37571.1"/>
    <property type="molecule type" value="Genomic_DNA"/>
</dbReference>
<protein>
    <recommendedName>
        <fullName evidence="2">Cyanovirin-N domain-containing protein</fullName>
    </recommendedName>
</protein>
<dbReference type="Proteomes" id="UP000766486">
    <property type="component" value="Unassembled WGS sequence"/>
</dbReference>
<evidence type="ECO:0000313" key="3">
    <source>
        <dbReference type="EMBL" id="VUC37571.1"/>
    </source>
</evidence>
<feature type="chain" id="PRO_5045543802" description="Cyanovirin-N domain-containing protein" evidence="1">
    <location>
        <begin position="18"/>
        <end position="130"/>
    </location>
</feature>
<keyword evidence="4" id="KW-1185">Reference proteome</keyword>
<evidence type="ECO:0000256" key="1">
    <source>
        <dbReference type="SAM" id="SignalP"/>
    </source>
</evidence>
<dbReference type="InterPro" id="IPR011058">
    <property type="entry name" value="Cyanovirin-N"/>
</dbReference>
<dbReference type="InterPro" id="IPR036673">
    <property type="entry name" value="Cyanovirin-N_sf"/>
</dbReference>
<dbReference type="SUPFAM" id="SSF51322">
    <property type="entry name" value="Cyanovirin-N"/>
    <property type="match status" value="1"/>
</dbReference>
<comment type="caution">
    <text evidence="3">The sequence shown here is derived from an EMBL/GenBank/DDBJ whole genome shotgun (WGS) entry which is preliminary data.</text>
</comment>
<evidence type="ECO:0000259" key="2">
    <source>
        <dbReference type="SMART" id="SM01111"/>
    </source>
</evidence>
<dbReference type="SMART" id="SM01111">
    <property type="entry name" value="CVNH"/>
    <property type="match status" value="1"/>
</dbReference>
<gene>
    <name evidence="3" type="ORF">CLO192961_LOCUS476171</name>
</gene>
<accession>A0ABY6V336</accession>
<reference evidence="3 4" key="1">
    <citation type="submission" date="2019-06" db="EMBL/GenBank/DDBJ databases">
        <authorList>
            <person name="Broberg M."/>
        </authorList>
    </citation>
    <scope>NUCLEOTIDE SEQUENCE [LARGE SCALE GENOMIC DNA]</scope>
</reference>
<feature type="signal peptide" evidence="1">
    <location>
        <begin position="1"/>
        <end position="17"/>
    </location>
</feature>
<proteinExistence type="predicted"/>
<dbReference type="Pfam" id="PF08881">
    <property type="entry name" value="CVNH"/>
    <property type="match status" value="1"/>
</dbReference>
<name>A0ABY6V336_BIOOC</name>
<feature type="domain" description="Cyanovirin-N" evidence="2">
    <location>
        <begin position="20"/>
        <end position="130"/>
    </location>
</feature>
<organism evidence="3 4">
    <name type="scientific">Bionectria ochroleuca</name>
    <name type="common">Gliocladium roseum</name>
    <dbReference type="NCBI Taxonomy" id="29856"/>
    <lineage>
        <taxon>Eukaryota</taxon>
        <taxon>Fungi</taxon>
        <taxon>Dikarya</taxon>
        <taxon>Ascomycota</taxon>
        <taxon>Pezizomycotina</taxon>
        <taxon>Sordariomycetes</taxon>
        <taxon>Hypocreomycetidae</taxon>
        <taxon>Hypocreales</taxon>
        <taxon>Bionectriaceae</taxon>
        <taxon>Clonostachys</taxon>
    </lineage>
</organism>
<sequence length="130" mass="13883">MAIRTAVVLSLIGSAFAQISKSCVNIALDSATNVLSAECTPRDHSAATPTSLDLNNCFGYDGSQLTATRGGNFGNSCNECTLYTAPDPWYLTEVYWISCTCTGQTDKVSINLEIATAHEYLSNVDGKLQC</sequence>
<dbReference type="Gene3D" id="2.30.60.10">
    <property type="entry name" value="Cyanovirin-N"/>
    <property type="match status" value="1"/>
</dbReference>
<keyword evidence="1" id="KW-0732">Signal</keyword>